<evidence type="ECO:0000313" key="2">
    <source>
        <dbReference type="Proteomes" id="UP000077013"/>
    </source>
</evidence>
<dbReference type="AlphaFoldDB" id="A0A167GZQ5"/>
<keyword evidence="2" id="KW-1185">Reference proteome</keyword>
<dbReference type="OrthoDB" id="7064118at2"/>
<evidence type="ECO:0008006" key="3">
    <source>
        <dbReference type="Google" id="ProtNLM"/>
    </source>
</evidence>
<accession>A0A167GZQ5</accession>
<evidence type="ECO:0000313" key="1">
    <source>
        <dbReference type="EMBL" id="OAB78063.1"/>
    </source>
</evidence>
<dbReference type="EMBL" id="LRXL01000045">
    <property type="protein sequence ID" value="OAB78063.1"/>
    <property type="molecule type" value="Genomic_DNA"/>
</dbReference>
<sequence length="223" mass="24786">MKQQIAVLSGDLVNSSEYEPTLLKDIITVLKHEFKGVKEKHSPEAITFSLYRGDSFQGVVENVSLALTIALQIKTAVIKYKPANHTSKSSTPLADIRIAIGVGESTYQKQALEESNGAAFQFSGRSLDSMKGEGRTITLVTSNEEINYEFAVSLKFLDGITDRWSLASAEVVYYLLKNYTEQQIADEIGISQAAVNSRKRAAGWEEIQLLLKRYQYVAKNQLV</sequence>
<dbReference type="STRING" id="1763537.ULVI_11300"/>
<proteinExistence type="predicted"/>
<protein>
    <recommendedName>
        <fullName evidence="3">Fumarate hydratase</fullName>
    </recommendedName>
</protein>
<dbReference type="RefSeq" id="WP_068592884.1">
    <property type="nucleotide sequence ID" value="NZ_LRXL01000045.1"/>
</dbReference>
<organism evidence="1 2">
    <name type="scientific">Cochleicola gelatinilyticus</name>
    <dbReference type="NCBI Taxonomy" id="1763537"/>
    <lineage>
        <taxon>Bacteria</taxon>
        <taxon>Pseudomonadati</taxon>
        <taxon>Bacteroidota</taxon>
        <taxon>Flavobacteriia</taxon>
        <taxon>Flavobacteriales</taxon>
        <taxon>Flavobacteriaceae</taxon>
        <taxon>Cochleicola</taxon>
    </lineage>
</organism>
<reference evidence="1 2" key="1">
    <citation type="submission" date="2016-02" db="EMBL/GenBank/DDBJ databases">
        <title>Ulvibacter sp. LPB0005, isolated from Thais luteostoma.</title>
        <authorList>
            <person name="Shin S.-K."/>
            <person name="Yi H."/>
        </authorList>
    </citation>
    <scope>NUCLEOTIDE SEQUENCE [LARGE SCALE GENOMIC DNA]</scope>
    <source>
        <strain evidence="1 2">LPB0005</strain>
    </source>
</reference>
<gene>
    <name evidence="1" type="ORF">ULVI_11300</name>
</gene>
<dbReference type="Proteomes" id="UP000077013">
    <property type="component" value="Unassembled WGS sequence"/>
</dbReference>
<comment type="caution">
    <text evidence="1">The sequence shown here is derived from an EMBL/GenBank/DDBJ whole genome shotgun (WGS) entry which is preliminary data.</text>
</comment>
<name>A0A167GZQ5_9FLAO</name>